<protein>
    <submittedName>
        <fullName evidence="3">DUF1738 domain-containing protein</fullName>
    </submittedName>
</protein>
<dbReference type="Pfam" id="PF08401">
    <property type="entry name" value="ArdcN"/>
    <property type="match status" value="1"/>
</dbReference>
<organism evidence="3 4">
    <name type="scientific">Marilutibacter maris</name>
    <dbReference type="NCBI Taxonomy" id="1605891"/>
    <lineage>
        <taxon>Bacteria</taxon>
        <taxon>Pseudomonadati</taxon>
        <taxon>Pseudomonadota</taxon>
        <taxon>Gammaproteobacteria</taxon>
        <taxon>Lysobacterales</taxon>
        <taxon>Lysobacteraceae</taxon>
        <taxon>Marilutibacter</taxon>
    </lineage>
</organism>
<dbReference type="RefSeq" id="WP_141480823.1">
    <property type="nucleotide sequence ID" value="NZ_VICD02000006.1"/>
</dbReference>
<feature type="domain" description="N-terminal" evidence="2">
    <location>
        <begin position="28"/>
        <end position="99"/>
    </location>
</feature>
<evidence type="ECO:0000313" key="4">
    <source>
        <dbReference type="Proteomes" id="UP000320431"/>
    </source>
</evidence>
<comment type="caution">
    <text evidence="3">The sequence shown here is derived from an EMBL/GenBank/DDBJ whole genome shotgun (WGS) entry which is preliminary data.</text>
</comment>
<dbReference type="Proteomes" id="UP000320431">
    <property type="component" value="Unassembled WGS sequence"/>
</dbReference>
<dbReference type="InterPro" id="IPR013610">
    <property type="entry name" value="ArdC_N"/>
</dbReference>
<dbReference type="EMBL" id="VICD02000006">
    <property type="protein sequence ID" value="KAB8198732.1"/>
    <property type="molecule type" value="Genomic_DNA"/>
</dbReference>
<feature type="region of interest" description="Disordered" evidence="1">
    <location>
        <begin position="249"/>
        <end position="288"/>
    </location>
</feature>
<gene>
    <name evidence="3" type="ORF">FKV24_000770</name>
</gene>
<evidence type="ECO:0000256" key="1">
    <source>
        <dbReference type="SAM" id="MobiDB-lite"/>
    </source>
</evidence>
<evidence type="ECO:0000259" key="2">
    <source>
        <dbReference type="Pfam" id="PF08401"/>
    </source>
</evidence>
<sequence length="288" mass="32583">MDRHEYQRLQAKNFYDNLREGVAPPFFRWQDPDTPLPQIGGEPRGVSGYCFEADNALQLAMAAKAQGFQSPYWLSTEQANAAGGYIRKGEVGTKILKWIRKDGQLSERVPATVFNADQIKGLNLPRQKGLTLEQQATRQAGLDALIAPRKKTPTMEQYNARLKELMAQKFPAREDVQDNARMALRREYAVMTGQARLGLPREVGPELAQELKPFIEHRPHPQEVVRALDDAYAALKEVGIEPLVYANVPRKEMAQQPVKPASAPRPKRERTQDKAKERGREQSNDIPF</sequence>
<proteinExistence type="predicted"/>
<name>A0A508B436_9GAMM</name>
<reference evidence="3 4" key="1">
    <citation type="submission" date="2019-10" db="EMBL/GenBank/DDBJ databases">
        <title>Lysobacter alkalisoli sp. nov., isolated from saline-alkaline soil.</title>
        <authorList>
            <person name="Sun J.-Q."/>
        </authorList>
    </citation>
    <scope>NUCLEOTIDE SEQUENCE [LARGE SCALE GENOMIC DNA]</scope>
    <source>
        <strain evidence="3 4">KCTC 42381</strain>
    </source>
</reference>
<accession>A0A508B436</accession>
<evidence type="ECO:0000313" key="3">
    <source>
        <dbReference type="EMBL" id="KAB8198732.1"/>
    </source>
</evidence>
<dbReference type="AlphaFoldDB" id="A0A508B436"/>
<dbReference type="GO" id="GO:0003697">
    <property type="term" value="F:single-stranded DNA binding"/>
    <property type="evidence" value="ECO:0007669"/>
    <property type="project" value="InterPro"/>
</dbReference>
<feature type="compositionally biased region" description="Basic and acidic residues" evidence="1">
    <location>
        <begin position="269"/>
        <end position="288"/>
    </location>
</feature>